<dbReference type="Pfam" id="PF01965">
    <property type="entry name" value="DJ-1_PfpI"/>
    <property type="match status" value="1"/>
</dbReference>
<evidence type="ECO:0000259" key="4">
    <source>
        <dbReference type="PROSITE" id="PS01124"/>
    </source>
</evidence>
<dbReference type="InterPro" id="IPR029062">
    <property type="entry name" value="Class_I_gatase-like"/>
</dbReference>
<proteinExistence type="predicted"/>
<evidence type="ECO:0000313" key="6">
    <source>
        <dbReference type="Proteomes" id="UP001162800"/>
    </source>
</evidence>
<name>A0ABY6GE33_9BURK</name>
<dbReference type="SMART" id="SM00342">
    <property type="entry name" value="HTH_ARAC"/>
    <property type="match status" value="1"/>
</dbReference>
<dbReference type="EMBL" id="CP106882">
    <property type="protein sequence ID" value="UYG53366.1"/>
    <property type="molecule type" value="Genomic_DNA"/>
</dbReference>
<dbReference type="PANTHER" id="PTHR43130">
    <property type="entry name" value="ARAC-FAMILY TRANSCRIPTIONAL REGULATOR"/>
    <property type="match status" value="1"/>
</dbReference>
<keyword evidence="5" id="KW-0614">Plasmid</keyword>
<evidence type="ECO:0000256" key="1">
    <source>
        <dbReference type="ARBA" id="ARBA00023015"/>
    </source>
</evidence>
<protein>
    <submittedName>
        <fullName evidence="5">Transcriptional regulator FtrA</fullName>
    </submittedName>
</protein>
<keyword evidence="1" id="KW-0805">Transcription regulation</keyword>
<dbReference type="SUPFAM" id="SSF46689">
    <property type="entry name" value="Homeodomain-like"/>
    <property type="match status" value="2"/>
</dbReference>
<dbReference type="Gene3D" id="1.10.10.60">
    <property type="entry name" value="Homeodomain-like"/>
    <property type="match status" value="1"/>
</dbReference>
<dbReference type="Gene3D" id="3.40.50.880">
    <property type="match status" value="1"/>
</dbReference>
<dbReference type="SUPFAM" id="SSF52317">
    <property type="entry name" value="Class I glutamine amidotransferase-like"/>
    <property type="match status" value="1"/>
</dbReference>
<dbReference type="Proteomes" id="UP001162800">
    <property type="component" value="Plasmid unnamed1"/>
</dbReference>
<keyword evidence="3" id="KW-0804">Transcription</keyword>
<dbReference type="Pfam" id="PF12833">
    <property type="entry name" value="HTH_18"/>
    <property type="match status" value="1"/>
</dbReference>
<dbReference type="InterPro" id="IPR018062">
    <property type="entry name" value="HTH_AraC-typ_CS"/>
</dbReference>
<dbReference type="PROSITE" id="PS01124">
    <property type="entry name" value="HTH_ARAC_FAMILY_2"/>
    <property type="match status" value="1"/>
</dbReference>
<dbReference type="PROSITE" id="PS00041">
    <property type="entry name" value="HTH_ARAC_FAMILY_1"/>
    <property type="match status" value="1"/>
</dbReference>
<geneLocation type="plasmid" evidence="5 6">
    <name>unnamed1</name>
</geneLocation>
<sequence length="343" mass="37604">MTAIDEITPTAVSTHGPLVVAPVYDGLCTFEFSIVAEIFGLTRPEMGPGWYRFASAAVEPGVLRAHGGLRVMADGQADLLEHADLIVMAGWKGPQVPVPEELAQRLRMAWERGARLASICSGAFVLAATGLLDGRRAATHWRYAEALRSRHPAIEVDAEVLYAEEDRILTSAGSAAGMDLMLHIVRSDYGVAAANSVARRLVMPPHRSGGQAQFIERPVQPHRWSRLSDLLEQIRTDLQAHWTVDRMAEIVLMSPRTFLRRFIAATGLPPGQWLNAERVAQAQRLLESSSMPLDDIGMQVGFGSAQALRHHFKSRLGLTPRAYRGMFGAALANTGMASVRRER</sequence>
<gene>
    <name evidence="5" type="primary">ftrA</name>
    <name evidence="5" type="ORF">M9799_18500</name>
</gene>
<dbReference type="InterPro" id="IPR018060">
    <property type="entry name" value="HTH_AraC"/>
</dbReference>
<keyword evidence="2" id="KW-0238">DNA-binding</keyword>
<accession>A0ABY6GE33</accession>
<evidence type="ECO:0000256" key="3">
    <source>
        <dbReference type="ARBA" id="ARBA00023163"/>
    </source>
</evidence>
<dbReference type="NCBIfam" id="NF006902">
    <property type="entry name" value="PRK09393.1"/>
    <property type="match status" value="1"/>
</dbReference>
<dbReference type="InterPro" id="IPR052158">
    <property type="entry name" value="INH-QAR"/>
</dbReference>
<dbReference type="RefSeq" id="WP_231043769.1">
    <property type="nucleotide sequence ID" value="NZ_CP106882.1"/>
</dbReference>
<dbReference type="CDD" id="cd03137">
    <property type="entry name" value="GATase1_AraC_1"/>
    <property type="match status" value="1"/>
</dbReference>
<evidence type="ECO:0000256" key="2">
    <source>
        <dbReference type="ARBA" id="ARBA00023125"/>
    </source>
</evidence>
<dbReference type="InterPro" id="IPR009057">
    <property type="entry name" value="Homeodomain-like_sf"/>
</dbReference>
<dbReference type="PANTHER" id="PTHR43130:SF3">
    <property type="entry name" value="HTH-TYPE TRANSCRIPTIONAL REGULATOR RV1931C"/>
    <property type="match status" value="1"/>
</dbReference>
<organism evidence="5 6">
    <name type="scientific">Comamonas endophytica</name>
    <dbReference type="NCBI Taxonomy" id="2949090"/>
    <lineage>
        <taxon>Bacteria</taxon>
        <taxon>Pseudomonadati</taxon>
        <taxon>Pseudomonadota</taxon>
        <taxon>Betaproteobacteria</taxon>
        <taxon>Burkholderiales</taxon>
        <taxon>Comamonadaceae</taxon>
        <taxon>Comamonas</taxon>
    </lineage>
</organism>
<reference evidence="5" key="1">
    <citation type="submission" date="2022-09" db="EMBL/GenBank/DDBJ databases">
        <title>The complete genome of Acidovorax sp. 5MLIR.</title>
        <authorList>
            <person name="Liu L."/>
            <person name="Yue J."/>
            <person name="Yang F."/>
            <person name="Yuan J."/>
            <person name="Li L."/>
        </authorList>
    </citation>
    <scope>NUCLEOTIDE SEQUENCE</scope>
    <source>
        <strain evidence="5">5MLIR</strain>
        <plasmid evidence="5">unnamed1</plasmid>
    </source>
</reference>
<dbReference type="InterPro" id="IPR002818">
    <property type="entry name" value="DJ-1/PfpI"/>
</dbReference>
<feature type="domain" description="HTH araC/xylS-type" evidence="4">
    <location>
        <begin position="228"/>
        <end position="326"/>
    </location>
</feature>
<keyword evidence="6" id="KW-1185">Reference proteome</keyword>
<evidence type="ECO:0000313" key="5">
    <source>
        <dbReference type="EMBL" id="UYG53366.1"/>
    </source>
</evidence>